<feature type="compositionally biased region" description="Basic and acidic residues" evidence="4">
    <location>
        <begin position="807"/>
        <end position="816"/>
    </location>
</feature>
<evidence type="ECO:0000256" key="2">
    <source>
        <dbReference type="ARBA" id="ARBA00023242"/>
    </source>
</evidence>
<name>A0A9Q0FC32_9ROSI</name>
<evidence type="ECO:0000256" key="4">
    <source>
        <dbReference type="SAM" id="MobiDB-lite"/>
    </source>
</evidence>
<feature type="region of interest" description="Disordered" evidence="4">
    <location>
        <begin position="795"/>
        <end position="816"/>
    </location>
</feature>
<keyword evidence="7" id="KW-1185">Reference proteome</keyword>
<feature type="compositionally biased region" description="Basic and acidic residues" evidence="4">
    <location>
        <begin position="611"/>
        <end position="645"/>
    </location>
</feature>
<dbReference type="GO" id="GO:0000775">
    <property type="term" value="C:chromosome, centromeric region"/>
    <property type="evidence" value="ECO:0007669"/>
    <property type="project" value="UniProtKB-SubCell"/>
</dbReference>
<dbReference type="InterPro" id="IPR015947">
    <property type="entry name" value="PUA-like_sf"/>
</dbReference>
<dbReference type="EMBL" id="JAKUCV010006081">
    <property type="protein sequence ID" value="KAJ4828783.1"/>
    <property type="molecule type" value="Genomic_DNA"/>
</dbReference>
<proteinExistence type="predicted"/>
<dbReference type="InterPro" id="IPR036987">
    <property type="entry name" value="SRA-YDG_sf"/>
</dbReference>
<dbReference type="Pfam" id="PF02182">
    <property type="entry name" value="SAD_SRA"/>
    <property type="match status" value="1"/>
</dbReference>
<reference evidence="6" key="1">
    <citation type="submission" date="2022-02" db="EMBL/GenBank/DDBJ databases">
        <authorList>
            <person name="Henning P.M."/>
            <person name="McCubbin A.G."/>
            <person name="Shore J.S."/>
        </authorList>
    </citation>
    <scope>NUCLEOTIDE SEQUENCE</scope>
    <source>
        <strain evidence="6">F60SS</strain>
        <tissue evidence="6">Leaves</tissue>
    </source>
</reference>
<dbReference type="SMART" id="SM00466">
    <property type="entry name" value="SRA"/>
    <property type="match status" value="1"/>
</dbReference>
<sequence>MVNQNGRGDDGKVPPRPSIVKKYASPKYLKGYSFLRNCGNDMRAPVRPKYPSPKGVRKTRGGTKIPVRLFLPSKITTKISIPNKGSPSMRNTDSEPILKTCPDLPALGGNKDRFKVSKDNGKSDSSLLEPMGAAFGEYHVKPVDHVNRDCVEEFTESKEVSADRERVKKVLESFQKLHTKFKKENKAKSKMHRHKADMKAAKTLKRERKWLNTSKRLGPIPGVETGDEFKFRAEVKVIGLHQQFWNGIDYMKKDGILLATSIVATNRYENDLGSVDSLTYIGQGSNSLFKAKQPSRDQTLTRGNLALMNSMEERTPVRVIRKRSWSSMLVYDGLYLVVDCSQERSSSGKLVFKFVLKRISTRKRDVHGKLQSPQWNSVSRCLGRTRANHCDSELPKRKLEDIDADEPVSRANYRGSELPKCKLEDKAINEPALGFLGRSKAANCRDFVPSRCKSKDEDANESERIADETIILGRSSANYRDDGLSKRKLEGTDAKESGSSCLRRSSANYGDNALSKSKLEDRVAKEPISRCPRRSSDNYREEALAKLRLEDRVAKEPMPRCAGRSSANYLGDGLFKRKLEGTDAKELGPSCLRRSSANYGDNALSKSKLEDRVAKEPISRCPRRSSDNYREDARAKLKLEDRVAKEPMPGCAGRSSANYQDDGLSKRKLEGTDAKESGPSCLRRSSANYVDNALSKSKLEDRVAKEPISRCPRRSSDNYREDALAKLKLKDKVTQEPISRRLGRTIANYRDDGLSNCNLKDKVEKEPVLRFFGRSSTNYRDHVLSKYKLENRFAKRQSSQHRFGRSRANDRITKKS</sequence>
<dbReference type="InterPro" id="IPR051357">
    <property type="entry name" value="H3K9_HMTase_SUVAR3-9"/>
</dbReference>
<feature type="domain" description="YDG" evidence="5">
    <location>
        <begin position="218"/>
        <end position="358"/>
    </location>
</feature>
<keyword evidence="2 3" id="KW-0539">Nucleus</keyword>
<feature type="compositionally biased region" description="Basic and acidic residues" evidence="4">
    <location>
        <begin position="663"/>
        <end position="676"/>
    </location>
</feature>
<feature type="region of interest" description="Disordered" evidence="4">
    <location>
        <begin position="611"/>
        <end position="683"/>
    </location>
</feature>
<evidence type="ECO:0000256" key="1">
    <source>
        <dbReference type="ARBA" id="ARBA00004584"/>
    </source>
</evidence>
<dbReference type="PROSITE" id="PS51015">
    <property type="entry name" value="YDG"/>
    <property type="match status" value="1"/>
</dbReference>
<dbReference type="Gene3D" id="2.30.280.10">
    <property type="entry name" value="SRA-YDG"/>
    <property type="match status" value="1"/>
</dbReference>
<dbReference type="Proteomes" id="UP001141552">
    <property type="component" value="Unassembled WGS sequence"/>
</dbReference>
<comment type="caution">
    <text evidence="6">The sequence shown here is derived from an EMBL/GenBank/DDBJ whole genome shotgun (WGS) entry which is preliminary data.</text>
</comment>
<dbReference type="SUPFAM" id="SSF88697">
    <property type="entry name" value="PUA domain-like"/>
    <property type="match status" value="1"/>
</dbReference>
<feature type="region of interest" description="Disordered" evidence="4">
    <location>
        <begin position="1"/>
        <end position="22"/>
    </location>
</feature>
<dbReference type="PANTHER" id="PTHR45660:SF46">
    <property type="entry name" value="HISTONE-LYSINE N-METHYLTRANSFERASE, H3 LYSINE-9 SPECIFIC SUVH6"/>
    <property type="match status" value="1"/>
</dbReference>
<accession>A0A9Q0FC32</accession>
<evidence type="ECO:0000256" key="3">
    <source>
        <dbReference type="PROSITE-ProRule" id="PRU00358"/>
    </source>
</evidence>
<protein>
    <recommendedName>
        <fullName evidence="5">YDG domain-containing protein</fullName>
    </recommendedName>
</protein>
<dbReference type="AlphaFoldDB" id="A0A9Q0FC32"/>
<reference evidence="6" key="2">
    <citation type="journal article" date="2023" name="Plants (Basel)">
        <title>Annotation of the Turnera subulata (Passifloraceae) Draft Genome Reveals the S-Locus Evolved after the Divergence of Turneroideae from Passifloroideae in a Stepwise Manner.</title>
        <authorList>
            <person name="Henning P.M."/>
            <person name="Roalson E.H."/>
            <person name="Mir W."/>
            <person name="McCubbin A.G."/>
            <person name="Shore J.S."/>
        </authorList>
    </citation>
    <scope>NUCLEOTIDE SEQUENCE</scope>
    <source>
        <strain evidence="6">F60SS</strain>
    </source>
</reference>
<evidence type="ECO:0000259" key="5">
    <source>
        <dbReference type="PROSITE" id="PS51015"/>
    </source>
</evidence>
<evidence type="ECO:0000313" key="7">
    <source>
        <dbReference type="Proteomes" id="UP001141552"/>
    </source>
</evidence>
<dbReference type="PANTHER" id="PTHR45660">
    <property type="entry name" value="HISTONE-LYSINE N-METHYLTRANSFERASE SETMAR"/>
    <property type="match status" value="1"/>
</dbReference>
<gene>
    <name evidence="6" type="ORF">Tsubulata_023762</name>
</gene>
<dbReference type="InterPro" id="IPR003105">
    <property type="entry name" value="SRA_YDG"/>
</dbReference>
<comment type="subcellular location">
    <subcellularLocation>
        <location evidence="1">Chromosome</location>
        <location evidence="1">Centromere</location>
    </subcellularLocation>
    <subcellularLocation>
        <location evidence="3">Nucleus</location>
    </subcellularLocation>
</comment>
<organism evidence="6 7">
    <name type="scientific">Turnera subulata</name>
    <dbReference type="NCBI Taxonomy" id="218843"/>
    <lineage>
        <taxon>Eukaryota</taxon>
        <taxon>Viridiplantae</taxon>
        <taxon>Streptophyta</taxon>
        <taxon>Embryophyta</taxon>
        <taxon>Tracheophyta</taxon>
        <taxon>Spermatophyta</taxon>
        <taxon>Magnoliopsida</taxon>
        <taxon>eudicotyledons</taxon>
        <taxon>Gunneridae</taxon>
        <taxon>Pentapetalae</taxon>
        <taxon>rosids</taxon>
        <taxon>fabids</taxon>
        <taxon>Malpighiales</taxon>
        <taxon>Passifloraceae</taxon>
        <taxon>Turnera</taxon>
    </lineage>
</organism>
<dbReference type="GO" id="GO:0005634">
    <property type="term" value="C:nucleus"/>
    <property type="evidence" value="ECO:0007669"/>
    <property type="project" value="UniProtKB-SubCell"/>
</dbReference>
<feature type="compositionally biased region" description="Basic residues" evidence="4">
    <location>
        <begin position="795"/>
        <end position="805"/>
    </location>
</feature>
<dbReference type="OrthoDB" id="5792673at2759"/>
<dbReference type="GO" id="GO:0003690">
    <property type="term" value="F:double-stranded DNA binding"/>
    <property type="evidence" value="ECO:0007669"/>
    <property type="project" value="TreeGrafter"/>
</dbReference>
<dbReference type="GO" id="GO:0042054">
    <property type="term" value="F:histone methyltransferase activity"/>
    <property type="evidence" value="ECO:0007669"/>
    <property type="project" value="TreeGrafter"/>
</dbReference>
<evidence type="ECO:0000313" key="6">
    <source>
        <dbReference type="EMBL" id="KAJ4828783.1"/>
    </source>
</evidence>